<dbReference type="AlphaFoldDB" id="A0A3M4A1E1"/>
<reference evidence="1 2" key="1">
    <citation type="submission" date="2018-08" db="EMBL/GenBank/DDBJ databases">
        <title>Recombination of ecologically and evolutionarily significant loci maintains genetic cohesion in the Pseudomonas syringae species complex.</title>
        <authorList>
            <person name="Dillon M."/>
            <person name="Thakur S."/>
            <person name="Almeida R.N.D."/>
            <person name="Weir B.S."/>
            <person name="Guttman D.S."/>
        </authorList>
    </citation>
    <scope>NUCLEOTIDE SEQUENCE [LARGE SCALE GENOMIC DNA]</scope>
    <source>
        <strain evidence="1 2">ICMP 3706</strain>
    </source>
</reference>
<dbReference type="EMBL" id="RBQE01000459">
    <property type="protein sequence ID" value="RMP00216.1"/>
    <property type="molecule type" value="Genomic_DNA"/>
</dbReference>
<name>A0A3M4A1E1_9PSED</name>
<proteinExistence type="predicted"/>
<evidence type="ECO:0000313" key="1">
    <source>
        <dbReference type="EMBL" id="RMP00216.1"/>
    </source>
</evidence>
<dbReference type="Proteomes" id="UP000281604">
    <property type="component" value="Unassembled WGS sequence"/>
</dbReference>
<evidence type="ECO:0000313" key="2">
    <source>
        <dbReference type="Proteomes" id="UP000281604"/>
    </source>
</evidence>
<organism evidence="1 2">
    <name type="scientific">Pseudomonas syringae pv. persicae</name>
    <dbReference type="NCBI Taxonomy" id="237306"/>
    <lineage>
        <taxon>Bacteria</taxon>
        <taxon>Pseudomonadati</taxon>
        <taxon>Pseudomonadota</taxon>
        <taxon>Gammaproteobacteria</taxon>
        <taxon>Pseudomonadales</taxon>
        <taxon>Pseudomonadaceae</taxon>
        <taxon>Pseudomonas</taxon>
    </lineage>
</organism>
<sequence length="61" mass="6676">MTAAVVQVIQVLAGRKRQRGQVAERIVLVGQRALRRSFFDEAAEQVVGEVDLFSGDAQFSA</sequence>
<gene>
    <name evidence="1" type="ORF">ALQ30_200479</name>
</gene>
<protein>
    <submittedName>
        <fullName evidence="1">Uncharacterized protein</fullName>
    </submittedName>
</protein>
<accession>A0A3M4A1E1</accession>
<comment type="caution">
    <text evidence="1">The sequence shown here is derived from an EMBL/GenBank/DDBJ whole genome shotgun (WGS) entry which is preliminary data.</text>
</comment>